<feature type="domain" description="FAS1-like dehydratase" evidence="1">
    <location>
        <begin position="6"/>
        <end position="138"/>
    </location>
</feature>
<organism evidence="2 3">
    <name type="scientific">Lipingzhangella halophila</name>
    <dbReference type="NCBI Taxonomy" id="1783352"/>
    <lineage>
        <taxon>Bacteria</taxon>
        <taxon>Bacillati</taxon>
        <taxon>Actinomycetota</taxon>
        <taxon>Actinomycetes</taxon>
        <taxon>Streptosporangiales</taxon>
        <taxon>Nocardiopsidaceae</taxon>
        <taxon>Lipingzhangella</taxon>
    </lineage>
</organism>
<keyword evidence="3" id="KW-1185">Reference proteome</keyword>
<sequence>MALDPSVIGTEVPEARMLVERGRLRLFCKAIGETDPVYLDVDAARAAGHPDLPVPPTFLCSIQNERPDPLDWLPAIGVDPLRVLHGEQSCVYHAVAHARDELTVRGRLTDLTVKKNGHLELLTRESVVTDGEGNTVAELRDTVVVRHPEVVR</sequence>
<dbReference type="InterPro" id="IPR016709">
    <property type="entry name" value="HadA-like"/>
</dbReference>
<gene>
    <name evidence="2" type="ORF">F4561_002301</name>
</gene>
<dbReference type="RefSeq" id="WP_184577697.1">
    <property type="nucleotide sequence ID" value="NZ_JACHJT010000001.1"/>
</dbReference>
<dbReference type="Pfam" id="PF13452">
    <property type="entry name" value="FAS1_DH_region"/>
    <property type="match status" value="1"/>
</dbReference>
<accession>A0A7W7RHE4</accession>
<dbReference type="EMBL" id="JACHJT010000001">
    <property type="protein sequence ID" value="MBB4931481.1"/>
    <property type="molecule type" value="Genomic_DNA"/>
</dbReference>
<proteinExistence type="predicted"/>
<reference evidence="2 3" key="1">
    <citation type="submission" date="2020-08" db="EMBL/GenBank/DDBJ databases">
        <title>Sequencing the genomes of 1000 actinobacteria strains.</title>
        <authorList>
            <person name="Klenk H.-P."/>
        </authorList>
    </citation>
    <scope>NUCLEOTIDE SEQUENCE [LARGE SCALE GENOMIC DNA]</scope>
    <source>
        <strain evidence="2 3">DSM 102030</strain>
    </source>
</reference>
<evidence type="ECO:0000259" key="1">
    <source>
        <dbReference type="Pfam" id="PF13452"/>
    </source>
</evidence>
<dbReference type="InterPro" id="IPR039569">
    <property type="entry name" value="FAS1-like_DH_region"/>
</dbReference>
<dbReference type="Gene3D" id="3.10.129.10">
    <property type="entry name" value="Hotdog Thioesterase"/>
    <property type="match status" value="1"/>
</dbReference>
<dbReference type="CDD" id="cd03441">
    <property type="entry name" value="R_hydratase_like"/>
    <property type="match status" value="1"/>
</dbReference>
<dbReference type="PIRSF" id="PIRSF018072">
    <property type="entry name" value="UCP018072"/>
    <property type="match status" value="1"/>
</dbReference>
<dbReference type="AlphaFoldDB" id="A0A7W7RHE4"/>
<dbReference type="SUPFAM" id="SSF54637">
    <property type="entry name" value="Thioesterase/thiol ester dehydrase-isomerase"/>
    <property type="match status" value="1"/>
</dbReference>
<comment type="caution">
    <text evidence="2">The sequence shown here is derived from an EMBL/GenBank/DDBJ whole genome shotgun (WGS) entry which is preliminary data.</text>
</comment>
<dbReference type="InterPro" id="IPR029069">
    <property type="entry name" value="HotDog_dom_sf"/>
</dbReference>
<protein>
    <submittedName>
        <fullName evidence="2">Acyl dehydratase</fullName>
    </submittedName>
</protein>
<dbReference type="Proteomes" id="UP000523007">
    <property type="component" value="Unassembled WGS sequence"/>
</dbReference>
<evidence type="ECO:0000313" key="2">
    <source>
        <dbReference type="EMBL" id="MBB4931481.1"/>
    </source>
</evidence>
<evidence type="ECO:0000313" key="3">
    <source>
        <dbReference type="Proteomes" id="UP000523007"/>
    </source>
</evidence>
<name>A0A7W7RHE4_9ACTN</name>